<evidence type="ECO:0000313" key="2">
    <source>
        <dbReference type="EMBL" id="CAB1435415.1"/>
    </source>
</evidence>
<evidence type="ECO:0000256" key="1">
    <source>
        <dbReference type="SAM" id="MobiDB-lite"/>
    </source>
</evidence>
<feature type="compositionally biased region" description="Basic and acidic residues" evidence="1">
    <location>
        <begin position="62"/>
        <end position="83"/>
    </location>
</feature>
<protein>
    <submittedName>
        <fullName evidence="2">Uncharacterized protein</fullName>
    </submittedName>
</protein>
<comment type="caution">
    <text evidence="2">The sequence shown here is derived from an EMBL/GenBank/DDBJ whole genome shotgun (WGS) entry which is preliminary data.</text>
</comment>
<dbReference type="AlphaFoldDB" id="A0A9N7URK6"/>
<sequence>RAASSSSSSTSSTSSTSSPSRSPQSSCSQAAHRLHYSPRRLLRPLTIVNRAHRGLRGGCGCNRERSEPGETPEAKREDGGECDKEKSTFLFVASSTRHVHPRYATLSLIHEEEEEEEEEEEG</sequence>
<organism evidence="2 3">
    <name type="scientific">Pleuronectes platessa</name>
    <name type="common">European plaice</name>
    <dbReference type="NCBI Taxonomy" id="8262"/>
    <lineage>
        <taxon>Eukaryota</taxon>
        <taxon>Metazoa</taxon>
        <taxon>Chordata</taxon>
        <taxon>Craniata</taxon>
        <taxon>Vertebrata</taxon>
        <taxon>Euteleostomi</taxon>
        <taxon>Actinopterygii</taxon>
        <taxon>Neopterygii</taxon>
        <taxon>Teleostei</taxon>
        <taxon>Neoteleostei</taxon>
        <taxon>Acanthomorphata</taxon>
        <taxon>Carangaria</taxon>
        <taxon>Pleuronectiformes</taxon>
        <taxon>Pleuronectoidei</taxon>
        <taxon>Pleuronectidae</taxon>
        <taxon>Pleuronectes</taxon>
    </lineage>
</organism>
<feature type="compositionally biased region" description="Low complexity" evidence="1">
    <location>
        <begin position="1"/>
        <end position="29"/>
    </location>
</feature>
<feature type="non-terminal residue" evidence="2">
    <location>
        <position position="1"/>
    </location>
</feature>
<name>A0A9N7URK6_PLEPL</name>
<feature type="region of interest" description="Disordered" evidence="1">
    <location>
        <begin position="1"/>
        <end position="38"/>
    </location>
</feature>
<accession>A0A9N7URK6</accession>
<reference evidence="2" key="1">
    <citation type="submission" date="2020-03" db="EMBL/GenBank/DDBJ databases">
        <authorList>
            <person name="Weist P."/>
        </authorList>
    </citation>
    <scope>NUCLEOTIDE SEQUENCE</scope>
</reference>
<gene>
    <name evidence="2" type="ORF">PLEPLA_LOCUS23490</name>
</gene>
<keyword evidence="3" id="KW-1185">Reference proteome</keyword>
<evidence type="ECO:0000313" key="3">
    <source>
        <dbReference type="Proteomes" id="UP001153269"/>
    </source>
</evidence>
<dbReference type="Proteomes" id="UP001153269">
    <property type="component" value="Unassembled WGS sequence"/>
</dbReference>
<proteinExistence type="predicted"/>
<feature type="region of interest" description="Disordered" evidence="1">
    <location>
        <begin position="53"/>
        <end position="83"/>
    </location>
</feature>
<dbReference type="EMBL" id="CADEAL010001772">
    <property type="protein sequence ID" value="CAB1435415.1"/>
    <property type="molecule type" value="Genomic_DNA"/>
</dbReference>